<keyword evidence="6" id="KW-0472">Membrane</keyword>
<reference evidence="10 11" key="1">
    <citation type="submission" date="2017-06" db="EMBL/GenBank/DDBJ databases">
        <title>Genome sequencing of cyanobaciteial culture collection at National Institute for Environmental Studies (NIES).</title>
        <authorList>
            <person name="Hirose Y."/>
            <person name="Shimura Y."/>
            <person name="Fujisawa T."/>
            <person name="Nakamura Y."/>
            <person name="Kawachi M."/>
        </authorList>
    </citation>
    <scope>NUCLEOTIDE SEQUENCE [LARGE SCALE GENOMIC DNA]</scope>
    <source>
        <strain evidence="10 11">NIES-267</strain>
    </source>
</reference>
<dbReference type="PANTHER" id="PTHR37461">
    <property type="entry name" value="ANTI-SIGMA-K FACTOR RSKA"/>
    <property type="match status" value="1"/>
</dbReference>
<evidence type="ECO:0000256" key="6">
    <source>
        <dbReference type="ARBA" id="ARBA00023136"/>
    </source>
</evidence>
<dbReference type="Gene3D" id="1.10.10.1320">
    <property type="entry name" value="Anti-sigma factor, zinc-finger domain"/>
    <property type="match status" value="1"/>
</dbReference>
<sequence length="284" mass="31217">MEPLELPPNWEALITGYVLSDLTPEEAALVKQYLETYPELACEVESLQATLALFPLSLPETKPPEKLRSQILEAAEKDLSSAVETQQTPVPFSPHLPISPSPNLPLSSSPKPWLKIAGIAALGIIASLGFFNYRLNQKLAKVETDLSNYRLQAQLSQTQQELSRYEEALSVLKQPNNRLLALKSITPDISSSGSLVIAPNSEAAILTLKKLPNLPEDKVYRLWAFVDGKKVKCAKFNPDSQGKVLQKIPLQKWGSTTEVFVTIEPKDGFELPVGETVMKGSTAI</sequence>
<accession>A0A1Z4LMZ5</accession>
<evidence type="ECO:0000256" key="1">
    <source>
        <dbReference type="ARBA" id="ARBA00004167"/>
    </source>
</evidence>
<evidence type="ECO:0000256" key="7">
    <source>
        <dbReference type="ARBA" id="ARBA00029829"/>
    </source>
</evidence>
<feature type="domain" description="Anti-sigma K factor RskA C-terminal" evidence="9">
    <location>
        <begin position="117"/>
        <end position="271"/>
    </location>
</feature>
<evidence type="ECO:0000256" key="4">
    <source>
        <dbReference type="ARBA" id="ARBA00022692"/>
    </source>
</evidence>
<evidence type="ECO:0000313" key="11">
    <source>
        <dbReference type="Proteomes" id="UP000218418"/>
    </source>
</evidence>
<dbReference type="PANTHER" id="PTHR37461:SF1">
    <property type="entry name" value="ANTI-SIGMA-K FACTOR RSKA"/>
    <property type="match status" value="1"/>
</dbReference>
<dbReference type="Proteomes" id="UP000218418">
    <property type="component" value="Chromosome"/>
</dbReference>
<dbReference type="GO" id="GO:0016989">
    <property type="term" value="F:sigma factor antagonist activity"/>
    <property type="evidence" value="ECO:0007669"/>
    <property type="project" value="TreeGrafter"/>
</dbReference>
<organism evidence="10 11">
    <name type="scientific">Calothrix parasitica NIES-267</name>
    <dbReference type="NCBI Taxonomy" id="1973488"/>
    <lineage>
        <taxon>Bacteria</taxon>
        <taxon>Bacillati</taxon>
        <taxon>Cyanobacteriota</taxon>
        <taxon>Cyanophyceae</taxon>
        <taxon>Nostocales</taxon>
        <taxon>Calotrichaceae</taxon>
        <taxon>Calothrix</taxon>
    </lineage>
</organism>
<keyword evidence="11" id="KW-1185">Reference proteome</keyword>
<keyword evidence="5" id="KW-1133">Transmembrane helix</keyword>
<gene>
    <name evidence="10" type="ORF">NIES267_20610</name>
</gene>
<dbReference type="AlphaFoldDB" id="A0A1Z4LMZ5"/>
<dbReference type="GO" id="GO:0006417">
    <property type="term" value="P:regulation of translation"/>
    <property type="evidence" value="ECO:0007669"/>
    <property type="project" value="TreeGrafter"/>
</dbReference>
<dbReference type="InterPro" id="IPR051474">
    <property type="entry name" value="Anti-sigma-K/W_factor"/>
</dbReference>
<evidence type="ECO:0000256" key="3">
    <source>
        <dbReference type="ARBA" id="ARBA00022475"/>
    </source>
</evidence>
<dbReference type="Pfam" id="PF10099">
    <property type="entry name" value="RskA_C"/>
    <property type="match status" value="1"/>
</dbReference>
<dbReference type="OrthoDB" id="421181at2"/>
<dbReference type="InterPro" id="IPR018764">
    <property type="entry name" value="RskA_C"/>
</dbReference>
<proteinExistence type="predicted"/>
<comment type="subcellular location">
    <subcellularLocation>
        <location evidence="2">Cell membrane</location>
    </subcellularLocation>
    <subcellularLocation>
        <location evidence="1">Membrane</location>
        <topology evidence="1">Single-pass membrane protein</topology>
    </subcellularLocation>
</comment>
<dbReference type="EMBL" id="AP018227">
    <property type="protein sequence ID" value="BAY82579.1"/>
    <property type="molecule type" value="Genomic_DNA"/>
</dbReference>
<evidence type="ECO:0000256" key="8">
    <source>
        <dbReference type="ARBA" id="ARBA00030803"/>
    </source>
</evidence>
<keyword evidence="4" id="KW-0812">Transmembrane</keyword>
<dbReference type="InterPro" id="IPR041916">
    <property type="entry name" value="Anti_sigma_zinc_sf"/>
</dbReference>
<name>A0A1Z4LMZ5_9CYAN</name>
<evidence type="ECO:0000256" key="2">
    <source>
        <dbReference type="ARBA" id="ARBA00004236"/>
    </source>
</evidence>
<dbReference type="GO" id="GO:0005886">
    <property type="term" value="C:plasma membrane"/>
    <property type="evidence" value="ECO:0007669"/>
    <property type="project" value="UniProtKB-SubCell"/>
</dbReference>
<evidence type="ECO:0000259" key="9">
    <source>
        <dbReference type="Pfam" id="PF10099"/>
    </source>
</evidence>
<evidence type="ECO:0000256" key="5">
    <source>
        <dbReference type="ARBA" id="ARBA00022989"/>
    </source>
</evidence>
<protein>
    <recommendedName>
        <fullName evidence="8">Regulator of SigK</fullName>
    </recommendedName>
    <alternativeName>
        <fullName evidence="7">Sigma-K anti-sigma factor RskA</fullName>
    </alternativeName>
</protein>
<evidence type="ECO:0000313" key="10">
    <source>
        <dbReference type="EMBL" id="BAY82579.1"/>
    </source>
</evidence>
<keyword evidence="3" id="KW-1003">Cell membrane</keyword>